<dbReference type="CDD" id="cd00317">
    <property type="entry name" value="cyclophilin"/>
    <property type="match status" value="1"/>
</dbReference>
<evidence type="ECO:0000256" key="1">
    <source>
        <dbReference type="ARBA" id="ARBA00013194"/>
    </source>
</evidence>
<accession>A0A167LX13</accession>
<proteinExistence type="predicted"/>
<dbReference type="AlphaFoldDB" id="A0A167LX13"/>
<dbReference type="InterPro" id="IPR002130">
    <property type="entry name" value="Cyclophilin-type_PPIase_dom"/>
</dbReference>
<evidence type="ECO:0000256" key="2">
    <source>
        <dbReference type="ARBA" id="ARBA00023110"/>
    </source>
</evidence>
<name>A0A167LX13_9GAMM</name>
<evidence type="ECO:0000313" key="6">
    <source>
        <dbReference type="Proteomes" id="UP000076486"/>
    </source>
</evidence>
<keyword evidence="2" id="KW-0697">Rotamase</keyword>
<dbReference type="InterPro" id="IPR044666">
    <property type="entry name" value="Cyclophilin_A-like"/>
</dbReference>
<evidence type="ECO:0000256" key="3">
    <source>
        <dbReference type="ARBA" id="ARBA00023235"/>
    </source>
</evidence>
<dbReference type="Pfam" id="PF00160">
    <property type="entry name" value="Pro_isomerase"/>
    <property type="match status" value="1"/>
</dbReference>
<dbReference type="EMBL" id="AUYC01000017">
    <property type="protein sequence ID" value="KZN65411.1"/>
    <property type="molecule type" value="Genomic_DNA"/>
</dbReference>
<dbReference type="InterPro" id="IPR029000">
    <property type="entry name" value="Cyclophilin-like_dom_sf"/>
</dbReference>
<dbReference type="PROSITE" id="PS50072">
    <property type="entry name" value="CSA_PPIASE_2"/>
    <property type="match status" value="1"/>
</dbReference>
<keyword evidence="3" id="KW-0413">Isomerase</keyword>
<dbReference type="Gene3D" id="2.40.100.10">
    <property type="entry name" value="Cyclophilin-like"/>
    <property type="match status" value="1"/>
</dbReference>
<gene>
    <name evidence="5" type="ORF">N473_12845</name>
</gene>
<dbReference type="PATRIC" id="fig|1365248.3.peg.1249"/>
<feature type="domain" description="PPIase cyclophilin-type" evidence="4">
    <location>
        <begin position="60"/>
        <end position="237"/>
    </location>
</feature>
<dbReference type="Proteomes" id="UP000076486">
    <property type="component" value="Unassembled WGS sequence"/>
</dbReference>
<protein>
    <recommendedName>
        <fullName evidence="1">peptidylprolyl isomerase</fullName>
        <ecNumber evidence="1">5.2.1.8</ecNumber>
    </recommendedName>
</protein>
<dbReference type="PANTHER" id="PTHR45625">
    <property type="entry name" value="PEPTIDYL-PROLYL CIS-TRANS ISOMERASE-RELATED"/>
    <property type="match status" value="1"/>
</dbReference>
<reference evidence="5 6" key="1">
    <citation type="submission" date="2013-07" db="EMBL/GenBank/DDBJ databases">
        <title>Comparative Genomic and Metabolomic Analysis of Twelve Strains of Pseudoalteromonas luteoviolacea.</title>
        <authorList>
            <person name="Vynne N.G."/>
            <person name="Mansson M."/>
            <person name="Gram L."/>
        </authorList>
    </citation>
    <scope>NUCLEOTIDE SEQUENCE [LARGE SCALE GENOMIC DNA]</scope>
    <source>
        <strain evidence="5 6">CPMOR-1</strain>
    </source>
</reference>
<dbReference type="PROSITE" id="PS51257">
    <property type="entry name" value="PROKAR_LIPOPROTEIN"/>
    <property type="match status" value="1"/>
</dbReference>
<evidence type="ECO:0000259" key="4">
    <source>
        <dbReference type="PROSITE" id="PS50072"/>
    </source>
</evidence>
<sequence length="292" mass="32490">MIKASSIILSTAVLLTGCMQQTEEPETPVRAPAEIINTAPSNVWQTIDNNNVLRIELESGYVYVELNTQLAPNHAKNMKLLAQEGFYDGLSVYRFVEGFVAQGGDPTDSKVPVLAKKRIDAELSYKTDKRLPIMALDGSDGYAIRTGFLNGFAVGQNHGGTKTWMTHCTGAFAMARGNEINSGGTEFYITLSPQRYLDRNITVFGRVLEGMQHVQQLQRTAVEDRPFNPITGVNVLSEIAAQDQTVFEYLQTDSAEFEELVAARTNRPEPWFKFTPNYVDVCAISVPTRRQR</sequence>
<evidence type="ECO:0000313" key="5">
    <source>
        <dbReference type="EMBL" id="KZN65411.1"/>
    </source>
</evidence>
<dbReference type="RefSeq" id="WP_196766369.1">
    <property type="nucleotide sequence ID" value="NZ_AUYC01000017.1"/>
</dbReference>
<organism evidence="5 6">
    <name type="scientific">Pseudoalteromonas luteoviolacea CPMOR-1</name>
    <dbReference type="NCBI Taxonomy" id="1365248"/>
    <lineage>
        <taxon>Bacteria</taxon>
        <taxon>Pseudomonadati</taxon>
        <taxon>Pseudomonadota</taxon>
        <taxon>Gammaproteobacteria</taxon>
        <taxon>Alteromonadales</taxon>
        <taxon>Pseudoalteromonadaceae</taxon>
        <taxon>Pseudoalteromonas</taxon>
    </lineage>
</organism>
<dbReference type="SUPFAM" id="SSF50891">
    <property type="entry name" value="Cyclophilin-like"/>
    <property type="match status" value="1"/>
</dbReference>
<dbReference type="EC" id="5.2.1.8" evidence="1"/>
<dbReference type="GO" id="GO:0003755">
    <property type="term" value="F:peptidyl-prolyl cis-trans isomerase activity"/>
    <property type="evidence" value="ECO:0007669"/>
    <property type="project" value="UniProtKB-KW"/>
</dbReference>
<dbReference type="PANTHER" id="PTHR45625:SF4">
    <property type="entry name" value="PEPTIDYLPROLYL ISOMERASE DOMAIN AND WD REPEAT-CONTAINING PROTEIN 1"/>
    <property type="match status" value="1"/>
</dbReference>
<comment type="caution">
    <text evidence="5">The sequence shown here is derived from an EMBL/GenBank/DDBJ whole genome shotgun (WGS) entry which is preliminary data.</text>
</comment>